<evidence type="ECO:0000256" key="4">
    <source>
        <dbReference type="ARBA" id="ARBA00023136"/>
    </source>
</evidence>
<feature type="transmembrane region" description="Helical" evidence="6">
    <location>
        <begin position="77"/>
        <end position="96"/>
    </location>
</feature>
<proteinExistence type="predicted"/>
<dbReference type="GO" id="GO:0016036">
    <property type="term" value="P:cellular response to phosphate starvation"/>
    <property type="evidence" value="ECO:0007669"/>
    <property type="project" value="TreeGrafter"/>
</dbReference>
<evidence type="ECO:0000313" key="9">
    <source>
        <dbReference type="Proteomes" id="UP000807353"/>
    </source>
</evidence>
<dbReference type="Pfam" id="PF03124">
    <property type="entry name" value="EXS"/>
    <property type="match status" value="1"/>
</dbReference>
<dbReference type="Proteomes" id="UP000807353">
    <property type="component" value="Unassembled WGS sequence"/>
</dbReference>
<feature type="domain" description="EXS" evidence="7">
    <location>
        <begin position="71"/>
        <end position="265"/>
    </location>
</feature>
<organism evidence="8 9">
    <name type="scientific">Collybia nuda</name>
    <dbReference type="NCBI Taxonomy" id="64659"/>
    <lineage>
        <taxon>Eukaryota</taxon>
        <taxon>Fungi</taxon>
        <taxon>Dikarya</taxon>
        <taxon>Basidiomycota</taxon>
        <taxon>Agaricomycotina</taxon>
        <taxon>Agaricomycetes</taxon>
        <taxon>Agaricomycetidae</taxon>
        <taxon>Agaricales</taxon>
        <taxon>Tricholomatineae</taxon>
        <taxon>Clitocybaceae</taxon>
        <taxon>Collybia</taxon>
    </lineage>
</organism>
<sequence>MIDPFPILFKPSRYWLIRKVGKLLISGTHHVEASDFWLGDQFCSLVFTLSNLYLFGCVYASGLDETWRKCGSSNPRWYLAFLLASLPSFVRLVQSIRRYADSKLSTHLINGGKYGSGIVAFFFFYLWRHQGFGHGAIFVLWVVFNSMYSIYATSWDLIMDWSFLKIRSPYPLLRPELVYNNNVAFYYFAIVTNILIRFIWILYIPHHEPNIYLRTFIAGMLEMLRRWQWNFYRLENEHLGNMDQYRVTREVPLPYSFDDAGREDDNDDGDEDVLPRN</sequence>
<evidence type="ECO:0000256" key="6">
    <source>
        <dbReference type="SAM" id="Phobius"/>
    </source>
</evidence>
<dbReference type="PROSITE" id="PS51380">
    <property type="entry name" value="EXS"/>
    <property type="match status" value="1"/>
</dbReference>
<dbReference type="InterPro" id="IPR004342">
    <property type="entry name" value="EXS_C"/>
</dbReference>
<evidence type="ECO:0000256" key="1">
    <source>
        <dbReference type="ARBA" id="ARBA00004141"/>
    </source>
</evidence>
<dbReference type="GO" id="GO:0000822">
    <property type="term" value="F:inositol hexakisphosphate binding"/>
    <property type="evidence" value="ECO:0007669"/>
    <property type="project" value="TreeGrafter"/>
</dbReference>
<keyword evidence="2 6" id="KW-0812">Transmembrane</keyword>
<reference evidence="8" key="1">
    <citation type="submission" date="2020-11" db="EMBL/GenBank/DDBJ databases">
        <authorList>
            <consortium name="DOE Joint Genome Institute"/>
            <person name="Ahrendt S."/>
            <person name="Riley R."/>
            <person name="Andreopoulos W."/>
            <person name="Labutti K."/>
            <person name="Pangilinan J."/>
            <person name="Ruiz-Duenas F.J."/>
            <person name="Barrasa J.M."/>
            <person name="Sanchez-Garcia M."/>
            <person name="Camarero S."/>
            <person name="Miyauchi S."/>
            <person name="Serrano A."/>
            <person name="Linde D."/>
            <person name="Babiker R."/>
            <person name="Drula E."/>
            <person name="Ayuso-Fernandez I."/>
            <person name="Pacheco R."/>
            <person name="Padilla G."/>
            <person name="Ferreira P."/>
            <person name="Barriuso J."/>
            <person name="Kellner H."/>
            <person name="Castanera R."/>
            <person name="Alfaro M."/>
            <person name="Ramirez L."/>
            <person name="Pisabarro A.G."/>
            <person name="Kuo A."/>
            <person name="Tritt A."/>
            <person name="Lipzen A."/>
            <person name="He G."/>
            <person name="Yan M."/>
            <person name="Ng V."/>
            <person name="Cullen D."/>
            <person name="Martin F."/>
            <person name="Rosso M.-N."/>
            <person name="Henrissat B."/>
            <person name="Hibbett D."/>
            <person name="Martinez A.T."/>
            <person name="Grigoriev I.V."/>
        </authorList>
    </citation>
    <scope>NUCLEOTIDE SEQUENCE</scope>
    <source>
        <strain evidence="8">CBS 247.69</strain>
    </source>
</reference>
<comment type="caution">
    <text evidence="8">The sequence shown here is derived from an EMBL/GenBank/DDBJ whole genome shotgun (WGS) entry which is preliminary data.</text>
</comment>
<evidence type="ECO:0000256" key="2">
    <source>
        <dbReference type="ARBA" id="ARBA00022692"/>
    </source>
</evidence>
<feature type="transmembrane region" description="Helical" evidence="6">
    <location>
        <begin position="108"/>
        <end position="127"/>
    </location>
</feature>
<keyword evidence="3 6" id="KW-1133">Transmembrane helix</keyword>
<evidence type="ECO:0000256" key="5">
    <source>
        <dbReference type="SAM" id="MobiDB-lite"/>
    </source>
</evidence>
<dbReference type="EMBL" id="MU150326">
    <property type="protein sequence ID" value="KAF9458973.1"/>
    <property type="molecule type" value="Genomic_DNA"/>
</dbReference>
<name>A0A9P5XWN8_9AGAR</name>
<accession>A0A9P5XWN8</accession>
<gene>
    <name evidence="8" type="ORF">BDZ94DRAFT_1172537</name>
</gene>
<dbReference type="PANTHER" id="PTHR10783:SF103">
    <property type="entry name" value="SOLUTE CARRIER FAMILY 53 MEMBER 1"/>
    <property type="match status" value="1"/>
</dbReference>
<comment type="subcellular location">
    <subcellularLocation>
        <location evidence="1">Membrane</location>
        <topology evidence="1">Multi-pass membrane protein</topology>
    </subcellularLocation>
</comment>
<protein>
    <submittedName>
        <fullName evidence="8">EXS-domain-containing protein</fullName>
    </submittedName>
</protein>
<dbReference type="AlphaFoldDB" id="A0A9P5XWN8"/>
<feature type="compositionally biased region" description="Acidic residues" evidence="5">
    <location>
        <begin position="261"/>
        <end position="277"/>
    </location>
</feature>
<feature type="transmembrane region" description="Helical" evidence="6">
    <location>
        <begin position="139"/>
        <end position="164"/>
    </location>
</feature>
<dbReference type="OrthoDB" id="9970435at2759"/>
<feature type="transmembrane region" description="Helical" evidence="6">
    <location>
        <begin position="184"/>
        <end position="204"/>
    </location>
</feature>
<evidence type="ECO:0000256" key="3">
    <source>
        <dbReference type="ARBA" id="ARBA00022989"/>
    </source>
</evidence>
<dbReference type="GO" id="GO:0006817">
    <property type="term" value="P:phosphate ion transport"/>
    <property type="evidence" value="ECO:0007669"/>
    <property type="project" value="TreeGrafter"/>
</dbReference>
<feature type="region of interest" description="Disordered" evidence="5">
    <location>
        <begin position="256"/>
        <end position="277"/>
    </location>
</feature>
<dbReference type="GO" id="GO:0005794">
    <property type="term" value="C:Golgi apparatus"/>
    <property type="evidence" value="ECO:0007669"/>
    <property type="project" value="TreeGrafter"/>
</dbReference>
<keyword evidence="4 6" id="KW-0472">Membrane</keyword>
<keyword evidence="9" id="KW-1185">Reference proteome</keyword>
<dbReference type="PANTHER" id="PTHR10783">
    <property type="entry name" value="XENOTROPIC AND POLYTROPIC RETROVIRUS RECEPTOR 1-RELATED"/>
    <property type="match status" value="1"/>
</dbReference>
<evidence type="ECO:0000313" key="8">
    <source>
        <dbReference type="EMBL" id="KAF9458973.1"/>
    </source>
</evidence>
<evidence type="ECO:0000259" key="7">
    <source>
        <dbReference type="PROSITE" id="PS51380"/>
    </source>
</evidence>
<dbReference type="GO" id="GO:0005886">
    <property type="term" value="C:plasma membrane"/>
    <property type="evidence" value="ECO:0007669"/>
    <property type="project" value="TreeGrafter"/>
</dbReference>